<keyword evidence="2" id="KW-1185">Reference proteome</keyword>
<dbReference type="KEGG" id="pah:Poras_1321"/>
<reference evidence="2" key="1">
    <citation type="submission" date="2011-04" db="EMBL/GenBank/DDBJ databases">
        <title>The complete genome of Porphyromonas asaccharolytica DSM 20707.</title>
        <authorList>
            <person name="Lucas S."/>
            <person name="Han J."/>
            <person name="Lapidus A."/>
            <person name="Bruce D."/>
            <person name="Goodwin L."/>
            <person name="Pitluck S."/>
            <person name="Peters L."/>
            <person name="Kyrpides N."/>
            <person name="Mavromatis K."/>
            <person name="Ivanova N."/>
            <person name="Ovchinnikova G."/>
            <person name="Pagani I."/>
            <person name="Lu M."/>
            <person name="Detter J.C."/>
            <person name="Tapia R."/>
            <person name="Han C."/>
            <person name="Land M."/>
            <person name="Hauser L."/>
            <person name="Markowitz V."/>
            <person name="Cheng J.-F."/>
            <person name="Hugenholtz P."/>
            <person name="Woyke T."/>
            <person name="Wu D."/>
            <person name="Gronow S."/>
            <person name="Wellnitz S."/>
            <person name="Brambilla E."/>
            <person name="Klenk H.-P."/>
            <person name="Eisen J.A."/>
        </authorList>
    </citation>
    <scope>NUCLEOTIDE SEQUENCE [LARGE SCALE GENOMIC DNA]</scope>
    <source>
        <strain evidence="2">ATCC 25260 / DSM 20707 / VPI 4198</strain>
    </source>
</reference>
<evidence type="ECO:0000313" key="2">
    <source>
        <dbReference type="Proteomes" id="UP000006545"/>
    </source>
</evidence>
<sequence length="72" mass="8920">MNRISYPRYAFATKKLIPTWKFSNPHVANKKSPRRREIKLRRNQIKLRRNHFVSTWRMKNIHVENEKYPRGE</sequence>
<dbReference type="STRING" id="879243.Poras_1321"/>
<protein>
    <submittedName>
        <fullName evidence="1">Uncharacterized protein</fullName>
    </submittedName>
</protein>
<organism evidence="1 2">
    <name type="scientific">Porphyromonas asaccharolytica (strain ATCC 25260 / DSM 20707 / BCRC 10618 / CCUG 7834 / JCM 6326 / LMG 13178 / VPI 4198 / B440)</name>
    <name type="common">Bacteroides asaccharolyticus</name>
    <dbReference type="NCBI Taxonomy" id="879243"/>
    <lineage>
        <taxon>Bacteria</taxon>
        <taxon>Pseudomonadati</taxon>
        <taxon>Bacteroidota</taxon>
        <taxon>Bacteroidia</taxon>
        <taxon>Bacteroidales</taxon>
        <taxon>Porphyromonadaceae</taxon>
        <taxon>Porphyromonas</taxon>
    </lineage>
</organism>
<dbReference type="Proteomes" id="UP000006545">
    <property type="component" value="Chromosome"/>
</dbReference>
<evidence type="ECO:0000313" key="1">
    <source>
        <dbReference type="EMBL" id="AEE13260.1"/>
    </source>
</evidence>
<proteinExistence type="predicted"/>
<accession>F4KM94</accession>
<dbReference type="AlphaFoldDB" id="F4KM94"/>
<dbReference type="HOGENOM" id="CLU_199767_0_0_10"/>
<dbReference type="EMBL" id="CP002689">
    <property type="protein sequence ID" value="AEE13260.1"/>
    <property type="molecule type" value="Genomic_DNA"/>
</dbReference>
<gene>
    <name evidence="1" type="ordered locus">Poras_1321</name>
</gene>
<name>F4KM94_PORAD</name>